<keyword evidence="4" id="KW-0808">Transferase</keyword>
<dbReference type="Proteomes" id="UP000196594">
    <property type="component" value="Unassembled WGS sequence"/>
</dbReference>
<comment type="catalytic activity">
    <reaction evidence="1">
        <text>ATP + protein L-histidine = ADP + protein N-phospho-L-histidine.</text>
        <dbReference type="EC" id="2.7.13.3"/>
    </reaction>
</comment>
<accession>A0ABX3ZC60</accession>
<dbReference type="InterPro" id="IPR003594">
    <property type="entry name" value="HATPase_dom"/>
</dbReference>
<dbReference type="PROSITE" id="PS50109">
    <property type="entry name" value="HIS_KIN"/>
    <property type="match status" value="1"/>
</dbReference>
<reference evidence="11 12" key="1">
    <citation type="journal article" date="2017" name="Int. J. Syst. Evol. Microbiol.">
        <title>Solibacillus kalamii sp. nov., isolated from a high-efficiency particulate arrestance filter system used in the International Space Station.</title>
        <authorList>
            <person name="Checinska Sielaff A."/>
            <person name="Kumar R.M."/>
            <person name="Pal D."/>
            <person name="Mayilraj S."/>
            <person name="Venkateswaran K."/>
        </authorList>
    </citation>
    <scope>NUCLEOTIDE SEQUENCE [LARGE SCALE GENOMIC DNA]</scope>
    <source>
        <strain evidence="11 12">ISSFR-015</strain>
    </source>
</reference>
<dbReference type="Pfam" id="PF02518">
    <property type="entry name" value="HATPase_c"/>
    <property type="match status" value="1"/>
</dbReference>
<evidence type="ECO:0000256" key="3">
    <source>
        <dbReference type="ARBA" id="ARBA00022553"/>
    </source>
</evidence>
<evidence type="ECO:0000313" key="12">
    <source>
        <dbReference type="Proteomes" id="UP000196594"/>
    </source>
</evidence>
<keyword evidence="7" id="KW-0067">ATP-binding</keyword>
<evidence type="ECO:0000313" key="11">
    <source>
        <dbReference type="EMBL" id="OUZ37316.1"/>
    </source>
</evidence>
<evidence type="ECO:0000256" key="2">
    <source>
        <dbReference type="ARBA" id="ARBA00012438"/>
    </source>
</evidence>
<evidence type="ECO:0000256" key="4">
    <source>
        <dbReference type="ARBA" id="ARBA00022679"/>
    </source>
</evidence>
<dbReference type="PANTHER" id="PTHR43547">
    <property type="entry name" value="TWO-COMPONENT HISTIDINE KINASE"/>
    <property type="match status" value="1"/>
</dbReference>
<dbReference type="SMART" id="SM00387">
    <property type="entry name" value="HATPase_c"/>
    <property type="match status" value="1"/>
</dbReference>
<evidence type="ECO:0000256" key="6">
    <source>
        <dbReference type="ARBA" id="ARBA00022777"/>
    </source>
</evidence>
<keyword evidence="5" id="KW-0547">Nucleotide-binding</keyword>
<protein>
    <recommendedName>
        <fullName evidence="2">histidine kinase</fullName>
        <ecNumber evidence="2">2.7.13.3</ecNumber>
    </recommendedName>
</protein>
<dbReference type="SUPFAM" id="SSF55874">
    <property type="entry name" value="ATPase domain of HSP90 chaperone/DNA topoisomerase II/histidine kinase"/>
    <property type="match status" value="1"/>
</dbReference>
<dbReference type="RefSeq" id="WP_087618630.1">
    <property type="nucleotide sequence ID" value="NZ_JAFBEY010000019.1"/>
</dbReference>
<dbReference type="InterPro" id="IPR036890">
    <property type="entry name" value="HATPase_C_sf"/>
</dbReference>
<organism evidence="11 12">
    <name type="scientific">Solibacillus kalamii</name>
    <dbReference type="NCBI Taxonomy" id="1748298"/>
    <lineage>
        <taxon>Bacteria</taxon>
        <taxon>Bacillati</taxon>
        <taxon>Bacillota</taxon>
        <taxon>Bacilli</taxon>
        <taxon>Bacillales</taxon>
        <taxon>Caryophanaceae</taxon>
        <taxon>Solibacillus</taxon>
    </lineage>
</organism>
<evidence type="ECO:0000256" key="5">
    <source>
        <dbReference type="ARBA" id="ARBA00022741"/>
    </source>
</evidence>
<dbReference type="InterPro" id="IPR004358">
    <property type="entry name" value="Sig_transdc_His_kin-like_C"/>
</dbReference>
<dbReference type="EMBL" id="NHNT01000020">
    <property type="protein sequence ID" value="OUZ37316.1"/>
    <property type="molecule type" value="Genomic_DNA"/>
</dbReference>
<feature type="transmembrane region" description="Helical" evidence="9">
    <location>
        <begin position="153"/>
        <end position="177"/>
    </location>
</feature>
<gene>
    <name evidence="11" type="ORF">CBM15_18650</name>
</gene>
<dbReference type="PRINTS" id="PR00344">
    <property type="entry name" value="BCTRLSENSOR"/>
</dbReference>
<evidence type="ECO:0000256" key="8">
    <source>
        <dbReference type="ARBA" id="ARBA00023012"/>
    </source>
</evidence>
<feature type="domain" description="Histidine kinase" evidence="10">
    <location>
        <begin position="310"/>
        <end position="414"/>
    </location>
</feature>
<keyword evidence="8" id="KW-0902">Two-component regulatory system</keyword>
<name>A0ABX3ZC60_9BACL</name>
<dbReference type="InterPro" id="IPR005467">
    <property type="entry name" value="His_kinase_dom"/>
</dbReference>
<evidence type="ECO:0000256" key="1">
    <source>
        <dbReference type="ARBA" id="ARBA00000085"/>
    </source>
</evidence>
<evidence type="ECO:0000256" key="7">
    <source>
        <dbReference type="ARBA" id="ARBA00022840"/>
    </source>
</evidence>
<comment type="caution">
    <text evidence="11">The sequence shown here is derived from an EMBL/GenBank/DDBJ whole genome shotgun (WGS) entry which is preliminary data.</text>
</comment>
<keyword evidence="3" id="KW-0597">Phosphoprotein</keyword>
<dbReference type="GO" id="GO:0016301">
    <property type="term" value="F:kinase activity"/>
    <property type="evidence" value="ECO:0007669"/>
    <property type="project" value="UniProtKB-KW"/>
</dbReference>
<proteinExistence type="predicted"/>
<evidence type="ECO:0000259" key="10">
    <source>
        <dbReference type="PROSITE" id="PS50109"/>
    </source>
</evidence>
<evidence type="ECO:0000256" key="9">
    <source>
        <dbReference type="SAM" id="Phobius"/>
    </source>
</evidence>
<sequence length="420" mass="46867">MESTQPHIKTTKLFLFMLLVGLLTAIGGEIKIIPFEEGPFRFGLGSIIFFFALLIRPLPIVSTGLLTALIVIVGRSLLDIFIYGQSFVTHIVEHLPAGAFYTVFALCFKLIPLDELKKQPLMLGLLATAFEVLSNTVEHVLTDILLVSDQETFTSFLLFILVGLLRSFFVVGIYSMITMSEQKKQLKQLMTIHSELYVEALYLQKTMTQIEQLTANSYQLYKKLKTNEEQLASEALHIAQEIHEVKKDNERIHAGLSKITKRNYPSNFLLSELLSFIVEANENYAAYLNKSISITLICPDDYQTKNHIALFAILNNLMANAVEAIEESGFITLNVVAEQDMTSFIVEDNGVGIDPALIPIIFDAGYTSKFNEQGQGSTGIGLSHTKTIVENLKGNIHVTSDTSTCFVVQIPSENIQKEND</sequence>
<keyword evidence="12" id="KW-1185">Reference proteome</keyword>
<keyword evidence="9" id="KW-0472">Membrane</keyword>
<dbReference type="Gene3D" id="3.30.565.10">
    <property type="entry name" value="Histidine kinase-like ATPase, C-terminal domain"/>
    <property type="match status" value="1"/>
</dbReference>
<keyword evidence="9" id="KW-1133">Transmembrane helix</keyword>
<dbReference type="PANTHER" id="PTHR43547:SF2">
    <property type="entry name" value="HYBRID SIGNAL TRANSDUCTION HISTIDINE KINASE C"/>
    <property type="match status" value="1"/>
</dbReference>
<dbReference type="EC" id="2.7.13.3" evidence="2"/>
<keyword evidence="6 11" id="KW-0418">Kinase</keyword>
<keyword evidence="9" id="KW-0812">Transmembrane</keyword>